<reference evidence="6 7" key="2">
    <citation type="submission" date="2018-12" db="EMBL/GenBank/DDBJ databases">
        <title>Rhizobacter gummiphilus sp. nov., a rubber-degrading bacterium isolated from the soil of a botanical garden in Japan.</title>
        <authorList>
            <person name="Shunsuke S.S."/>
        </authorList>
    </citation>
    <scope>NUCLEOTIDE SEQUENCE [LARGE SCALE GENOMIC DNA]</scope>
    <source>
        <strain evidence="6 7">S-16</strain>
    </source>
</reference>
<keyword evidence="7" id="KW-1185">Reference proteome</keyword>
<organism evidence="6 7">
    <name type="scientific">Piscinibacter terrae</name>
    <dbReference type="NCBI Taxonomy" id="2496871"/>
    <lineage>
        <taxon>Bacteria</taxon>
        <taxon>Pseudomonadati</taxon>
        <taxon>Pseudomonadota</taxon>
        <taxon>Betaproteobacteria</taxon>
        <taxon>Burkholderiales</taxon>
        <taxon>Sphaerotilaceae</taxon>
        <taxon>Piscinibacter</taxon>
    </lineage>
</organism>
<evidence type="ECO:0000313" key="6">
    <source>
        <dbReference type="EMBL" id="RQP21756.1"/>
    </source>
</evidence>
<dbReference type="InterPro" id="IPR001647">
    <property type="entry name" value="HTH_TetR"/>
</dbReference>
<evidence type="ECO:0000313" key="7">
    <source>
        <dbReference type="Proteomes" id="UP000267464"/>
    </source>
</evidence>
<feature type="DNA-binding region" description="H-T-H motif" evidence="4">
    <location>
        <begin position="36"/>
        <end position="55"/>
    </location>
</feature>
<proteinExistence type="predicted"/>
<dbReference type="GO" id="GO:0000976">
    <property type="term" value="F:transcription cis-regulatory region binding"/>
    <property type="evidence" value="ECO:0007669"/>
    <property type="project" value="TreeGrafter"/>
</dbReference>
<dbReference type="PROSITE" id="PS50977">
    <property type="entry name" value="HTH_TETR_2"/>
    <property type="match status" value="1"/>
</dbReference>
<keyword evidence="1" id="KW-0805">Transcription regulation</keyword>
<dbReference type="Gene3D" id="1.10.10.60">
    <property type="entry name" value="Homeodomain-like"/>
    <property type="match status" value="1"/>
</dbReference>
<feature type="domain" description="HTH tetR-type" evidence="5">
    <location>
        <begin position="13"/>
        <end position="73"/>
    </location>
</feature>
<accession>A0A3N7HL67</accession>
<dbReference type="Gene3D" id="1.10.357.10">
    <property type="entry name" value="Tetracycline Repressor, domain 2"/>
    <property type="match status" value="1"/>
</dbReference>
<dbReference type="GO" id="GO:0003700">
    <property type="term" value="F:DNA-binding transcription factor activity"/>
    <property type="evidence" value="ECO:0007669"/>
    <property type="project" value="TreeGrafter"/>
</dbReference>
<keyword evidence="2 4" id="KW-0238">DNA-binding</keyword>
<dbReference type="InterPro" id="IPR009057">
    <property type="entry name" value="Homeodomain-like_sf"/>
</dbReference>
<reference evidence="6 7" key="1">
    <citation type="submission" date="2018-08" db="EMBL/GenBank/DDBJ databases">
        <authorList>
            <person name="Khan S.A."/>
            <person name="Jeon C.O."/>
            <person name="Chun B.H."/>
            <person name="Jeong S.E."/>
        </authorList>
    </citation>
    <scope>NUCLEOTIDE SEQUENCE [LARGE SCALE GENOMIC DNA]</scope>
    <source>
        <strain evidence="6 7">S-16</strain>
    </source>
</reference>
<dbReference type="PANTHER" id="PTHR30055">
    <property type="entry name" value="HTH-TYPE TRANSCRIPTIONAL REGULATOR RUTR"/>
    <property type="match status" value="1"/>
</dbReference>
<protein>
    <submittedName>
        <fullName evidence="6">TetR/AcrR family transcriptional regulator</fullName>
    </submittedName>
</protein>
<dbReference type="AlphaFoldDB" id="A0A3N7HL67"/>
<dbReference type="RefSeq" id="WP_124543170.1">
    <property type="nucleotide sequence ID" value="NZ_QUSW01000009.1"/>
</dbReference>
<evidence type="ECO:0000256" key="1">
    <source>
        <dbReference type="ARBA" id="ARBA00023015"/>
    </source>
</evidence>
<dbReference type="Proteomes" id="UP000267464">
    <property type="component" value="Unassembled WGS sequence"/>
</dbReference>
<comment type="caution">
    <text evidence="6">The sequence shown here is derived from an EMBL/GenBank/DDBJ whole genome shotgun (WGS) entry which is preliminary data.</text>
</comment>
<dbReference type="SUPFAM" id="SSF46689">
    <property type="entry name" value="Homeodomain-like"/>
    <property type="match status" value="1"/>
</dbReference>
<evidence type="ECO:0000256" key="2">
    <source>
        <dbReference type="ARBA" id="ARBA00023125"/>
    </source>
</evidence>
<dbReference type="Pfam" id="PF00440">
    <property type="entry name" value="TetR_N"/>
    <property type="match status" value="1"/>
</dbReference>
<dbReference type="EMBL" id="QUSW01000009">
    <property type="protein sequence ID" value="RQP21756.1"/>
    <property type="molecule type" value="Genomic_DNA"/>
</dbReference>
<dbReference type="PRINTS" id="PR00455">
    <property type="entry name" value="HTHTETR"/>
</dbReference>
<name>A0A3N7HL67_9BURK</name>
<sequence>MEQRLSVKEQLARVREDAIVSAVNRLLARKGFEAMTVDDVAAEAGMAKGSLYKRFESKEALAAAAMTRVLEQALSRMEQQAARQGVAAVDQLRDVARWSMQALLAGEMPILPAQNSTLRSSLLADKTYLNRLNDVSEKLGEWIIEAQGRGDLDQRTPPEVVLWALLATACDPVVAVMKTTGQYNDEDIVEMRISTLFGGLSGAASR</sequence>
<keyword evidence="3" id="KW-0804">Transcription</keyword>
<dbReference type="OrthoDB" id="5293507at2"/>
<gene>
    <name evidence="6" type="ORF">DZC73_25265</name>
</gene>
<evidence type="ECO:0000256" key="4">
    <source>
        <dbReference type="PROSITE-ProRule" id="PRU00335"/>
    </source>
</evidence>
<evidence type="ECO:0000256" key="3">
    <source>
        <dbReference type="ARBA" id="ARBA00023163"/>
    </source>
</evidence>
<evidence type="ECO:0000259" key="5">
    <source>
        <dbReference type="PROSITE" id="PS50977"/>
    </source>
</evidence>
<dbReference type="InterPro" id="IPR050109">
    <property type="entry name" value="HTH-type_TetR-like_transc_reg"/>
</dbReference>
<dbReference type="PANTHER" id="PTHR30055:SF234">
    <property type="entry name" value="HTH-TYPE TRANSCRIPTIONAL REGULATOR BETI"/>
    <property type="match status" value="1"/>
</dbReference>